<name>A0A9D4RM76_DREPO</name>
<accession>A0A9D4RM76</accession>
<evidence type="ECO:0000313" key="1">
    <source>
        <dbReference type="EMBL" id="KAH3873554.1"/>
    </source>
</evidence>
<dbReference type="AlphaFoldDB" id="A0A9D4RM76"/>
<dbReference type="Proteomes" id="UP000828390">
    <property type="component" value="Unassembled WGS sequence"/>
</dbReference>
<organism evidence="1 2">
    <name type="scientific">Dreissena polymorpha</name>
    <name type="common">Zebra mussel</name>
    <name type="synonym">Mytilus polymorpha</name>
    <dbReference type="NCBI Taxonomy" id="45954"/>
    <lineage>
        <taxon>Eukaryota</taxon>
        <taxon>Metazoa</taxon>
        <taxon>Spiralia</taxon>
        <taxon>Lophotrochozoa</taxon>
        <taxon>Mollusca</taxon>
        <taxon>Bivalvia</taxon>
        <taxon>Autobranchia</taxon>
        <taxon>Heteroconchia</taxon>
        <taxon>Euheterodonta</taxon>
        <taxon>Imparidentia</taxon>
        <taxon>Neoheterodontei</taxon>
        <taxon>Myida</taxon>
        <taxon>Dreissenoidea</taxon>
        <taxon>Dreissenidae</taxon>
        <taxon>Dreissena</taxon>
    </lineage>
</organism>
<keyword evidence="2" id="KW-1185">Reference proteome</keyword>
<reference evidence="1" key="2">
    <citation type="submission" date="2020-11" db="EMBL/GenBank/DDBJ databases">
        <authorList>
            <person name="McCartney M.A."/>
            <person name="Auch B."/>
            <person name="Kono T."/>
            <person name="Mallez S."/>
            <person name="Becker A."/>
            <person name="Gohl D.M."/>
            <person name="Silverstein K.A.T."/>
            <person name="Koren S."/>
            <person name="Bechman K.B."/>
            <person name="Herman A."/>
            <person name="Abrahante J.E."/>
            <person name="Garbe J."/>
        </authorList>
    </citation>
    <scope>NUCLEOTIDE SEQUENCE</scope>
    <source>
        <strain evidence="1">Duluth1</strain>
        <tissue evidence="1">Whole animal</tissue>
    </source>
</reference>
<comment type="caution">
    <text evidence="1">The sequence shown here is derived from an EMBL/GenBank/DDBJ whole genome shotgun (WGS) entry which is preliminary data.</text>
</comment>
<evidence type="ECO:0000313" key="2">
    <source>
        <dbReference type="Proteomes" id="UP000828390"/>
    </source>
</evidence>
<proteinExistence type="predicted"/>
<dbReference type="EMBL" id="JAIWYP010000002">
    <property type="protein sequence ID" value="KAH3873554.1"/>
    <property type="molecule type" value="Genomic_DNA"/>
</dbReference>
<gene>
    <name evidence="1" type="ORF">DPMN_036792</name>
</gene>
<reference evidence="1" key="1">
    <citation type="journal article" date="2019" name="bioRxiv">
        <title>The Genome of the Zebra Mussel, Dreissena polymorpha: A Resource for Invasive Species Research.</title>
        <authorList>
            <person name="McCartney M.A."/>
            <person name="Auch B."/>
            <person name="Kono T."/>
            <person name="Mallez S."/>
            <person name="Zhang Y."/>
            <person name="Obille A."/>
            <person name="Becker A."/>
            <person name="Abrahante J.E."/>
            <person name="Garbe J."/>
            <person name="Badalamenti J.P."/>
            <person name="Herman A."/>
            <person name="Mangelson H."/>
            <person name="Liachko I."/>
            <person name="Sullivan S."/>
            <person name="Sone E.D."/>
            <person name="Koren S."/>
            <person name="Silverstein K.A.T."/>
            <person name="Beckman K.B."/>
            <person name="Gohl D.M."/>
        </authorList>
    </citation>
    <scope>NUCLEOTIDE SEQUENCE</scope>
    <source>
        <strain evidence="1">Duluth1</strain>
        <tissue evidence="1">Whole animal</tissue>
    </source>
</reference>
<protein>
    <submittedName>
        <fullName evidence="1">Uncharacterized protein</fullName>
    </submittedName>
</protein>
<sequence>MTDTYLLAMQDAEQFLSFLHSLSDMGAAMRRVMAGALTDPDLYSHLINMHISGN</sequence>